<proteinExistence type="predicted"/>
<dbReference type="AlphaFoldDB" id="A0A6M3JG35"/>
<evidence type="ECO:0000313" key="1">
    <source>
        <dbReference type="EMBL" id="QJA69034.1"/>
    </source>
</evidence>
<sequence>MTAGGPEEDEKRGAERKNMNLEDQNFVGCGLDEKDDHIFECHEMIRKLRKAYFYAHNSAAGLTNYCEESRSVRLCEKELEKAEEIYNQTLDLTQKNTRKSV</sequence>
<accession>A0A6M3JG35</accession>
<organism evidence="1">
    <name type="scientific">viral metagenome</name>
    <dbReference type="NCBI Taxonomy" id="1070528"/>
    <lineage>
        <taxon>unclassified sequences</taxon>
        <taxon>metagenomes</taxon>
        <taxon>organismal metagenomes</taxon>
    </lineage>
</organism>
<protein>
    <submittedName>
        <fullName evidence="1">Uncharacterized protein</fullName>
    </submittedName>
</protein>
<gene>
    <name evidence="1" type="ORF">MM415A05189_0010</name>
</gene>
<dbReference type="EMBL" id="MT141671">
    <property type="protein sequence ID" value="QJA69034.1"/>
    <property type="molecule type" value="Genomic_DNA"/>
</dbReference>
<reference evidence="1" key="1">
    <citation type="submission" date="2020-03" db="EMBL/GenBank/DDBJ databases">
        <title>The deep terrestrial virosphere.</title>
        <authorList>
            <person name="Holmfeldt K."/>
            <person name="Nilsson E."/>
            <person name="Simone D."/>
            <person name="Lopez-Fernandez M."/>
            <person name="Wu X."/>
            <person name="de Brujin I."/>
            <person name="Lundin D."/>
            <person name="Andersson A."/>
            <person name="Bertilsson S."/>
            <person name="Dopson M."/>
        </authorList>
    </citation>
    <scope>NUCLEOTIDE SEQUENCE</scope>
    <source>
        <strain evidence="1">MM415A05189</strain>
    </source>
</reference>
<name>A0A6M3JG35_9ZZZZ</name>